<dbReference type="SUPFAM" id="SSF53098">
    <property type="entry name" value="Ribonuclease H-like"/>
    <property type="match status" value="2"/>
</dbReference>
<proteinExistence type="predicted"/>
<dbReference type="InterPro" id="IPR036361">
    <property type="entry name" value="SAP_dom_sf"/>
</dbReference>
<dbReference type="PANTHER" id="PTHR46387">
    <property type="entry name" value="POLYNUCLEOTIDYL TRANSFERASE, RIBONUCLEASE H-LIKE SUPERFAMILY PROTEIN"/>
    <property type="match status" value="1"/>
</dbReference>
<dbReference type="InterPro" id="IPR003034">
    <property type="entry name" value="SAP_dom"/>
</dbReference>
<evidence type="ECO:0000259" key="3">
    <source>
        <dbReference type="PROSITE" id="PS50879"/>
    </source>
</evidence>
<dbReference type="Proteomes" id="UP001054902">
    <property type="component" value="Unassembled WGS sequence"/>
</dbReference>
<feature type="domain" description="SAP" evidence="2">
    <location>
        <begin position="67"/>
        <end position="101"/>
    </location>
</feature>
<dbReference type="GO" id="GO:0005737">
    <property type="term" value="C:cytoplasm"/>
    <property type="evidence" value="ECO:0007669"/>
    <property type="project" value="UniProtKB-ARBA"/>
</dbReference>
<dbReference type="InterPro" id="IPR036397">
    <property type="entry name" value="RNaseH_sf"/>
</dbReference>
<dbReference type="PROSITE" id="PS50800">
    <property type="entry name" value="SAP"/>
    <property type="match status" value="1"/>
</dbReference>
<reference evidence="4 5" key="1">
    <citation type="journal article" date="2021" name="Sci. Rep.">
        <title>The genome of the diatom Chaetoceros tenuissimus carries an ancient integrated fragment of an extant virus.</title>
        <authorList>
            <person name="Hongo Y."/>
            <person name="Kimura K."/>
            <person name="Takaki Y."/>
            <person name="Yoshida Y."/>
            <person name="Baba S."/>
            <person name="Kobayashi G."/>
            <person name="Nagasaki K."/>
            <person name="Hano T."/>
            <person name="Tomaru Y."/>
        </authorList>
    </citation>
    <scope>NUCLEOTIDE SEQUENCE [LARGE SCALE GENOMIC DNA]</scope>
    <source>
        <strain evidence="4 5">NIES-3715</strain>
    </source>
</reference>
<dbReference type="Pfam" id="PF02037">
    <property type="entry name" value="SAP"/>
    <property type="match status" value="1"/>
</dbReference>
<evidence type="ECO:0000259" key="2">
    <source>
        <dbReference type="PROSITE" id="PS50800"/>
    </source>
</evidence>
<evidence type="ECO:0000313" key="5">
    <source>
        <dbReference type="Proteomes" id="UP001054902"/>
    </source>
</evidence>
<accession>A0AAD3H8N7</accession>
<name>A0AAD3H8N7_9STRA</name>
<protein>
    <recommendedName>
        <fullName evidence="6">RNase H type-1 domain-containing protein</fullName>
    </recommendedName>
</protein>
<dbReference type="Gene3D" id="3.30.420.10">
    <property type="entry name" value="Ribonuclease H-like superfamily/Ribonuclease H"/>
    <property type="match status" value="3"/>
</dbReference>
<evidence type="ECO:0008006" key="6">
    <source>
        <dbReference type="Google" id="ProtNLM"/>
    </source>
</evidence>
<evidence type="ECO:0000313" key="4">
    <source>
        <dbReference type="EMBL" id="GFH54078.1"/>
    </source>
</evidence>
<dbReference type="CDD" id="cd09279">
    <property type="entry name" value="RNase_HI_like"/>
    <property type="match status" value="1"/>
</dbReference>
<organism evidence="4 5">
    <name type="scientific">Chaetoceros tenuissimus</name>
    <dbReference type="NCBI Taxonomy" id="426638"/>
    <lineage>
        <taxon>Eukaryota</taxon>
        <taxon>Sar</taxon>
        <taxon>Stramenopiles</taxon>
        <taxon>Ochrophyta</taxon>
        <taxon>Bacillariophyta</taxon>
        <taxon>Coscinodiscophyceae</taxon>
        <taxon>Chaetocerotophycidae</taxon>
        <taxon>Chaetocerotales</taxon>
        <taxon>Chaetocerotaceae</taxon>
        <taxon>Chaetoceros</taxon>
    </lineage>
</organism>
<dbReference type="Pfam" id="PF13456">
    <property type="entry name" value="RVT_3"/>
    <property type="match status" value="3"/>
</dbReference>
<dbReference type="EMBL" id="BLLK01000047">
    <property type="protein sequence ID" value="GFH54078.1"/>
    <property type="molecule type" value="Genomic_DNA"/>
</dbReference>
<feature type="region of interest" description="Disordered" evidence="1">
    <location>
        <begin position="100"/>
        <end position="130"/>
    </location>
</feature>
<dbReference type="InterPro" id="IPR002156">
    <property type="entry name" value="RNaseH_domain"/>
</dbReference>
<dbReference type="AlphaFoldDB" id="A0AAD3H8N7"/>
<feature type="domain" description="RNase H type-1" evidence="3">
    <location>
        <begin position="348"/>
        <end position="480"/>
    </location>
</feature>
<dbReference type="Gene3D" id="1.10.720.30">
    <property type="entry name" value="SAP domain"/>
    <property type="match status" value="1"/>
</dbReference>
<dbReference type="SUPFAM" id="SSF68906">
    <property type="entry name" value="SAP domain"/>
    <property type="match status" value="1"/>
</dbReference>
<dbReference type="PANTHER" id="PTHR46387:SF2">
    <property type="entry name" value="RIBONUCLEASE HI"/>
    <property type="match status" value="1"/>
</dbReference>
<comment type="caution">
    <text evidence="4">The sequence shown here is derived from an EMBL/GenBank/DDBJ whole genome shotgun (WGS) entry which is preliminary data.</text>
</comment>
<dbReference type="GO" id="GO:0004523">
    <property type="term" value="F:RNA-DNA hybrid ribonuclease activity"/>
    <property type="evidence" value="ECO:0007669"/>
    <property type="project" value="InterPro"/>
</dbReference>
<evidence type="ECO:0000256" key="1">
    <source>
        <dbReference type="SAM" id="MobiDB-lite"/>
    </source>
</evidence>
<keyword evidence="5" id="KW-1185">Reference proteome</keyword>
<dbReference type="PROSITE" id="PS50879">
    <property type="entry name" value="RNASE_H_1"/>
    <property type="match status" value="1"/>
</dbReference>
<sequence>MAFVLNKYSRAFSLGVGRQFHRVQILSTLFTDGLKNDPAMNRMVVDHLSSTSLMASRSSSSLTRTEVRRMRVAELREELKSRNMDTSGLKQDLVNRLLDQISKPSPQNVDGNDKAQKSKKKQRKSSGSVPLRERIDSNTVYVLRFHGIMDYHFGKASCGLALYDSNTNKIVWNGALTYVTGESAQEAEMNSIRSILSNLIQIGVKRLIIQGDAKGSTVNQLQGNFSVKNKALKKSFLSIKTFMEKYLEECEVWGIPHSQISVVQKIAEKALNLNRSFGFEEFIEHDTTKMEAIDNVLEDSLLEISSFDRNEDMIMDEQPLTMDVEYLENAQQQFEEQQNVITLPSFFPSKNYILRFDGGSRGNPGIAGSGSVIYDAETGHELWGGFQFLDETTNNVAEYNGLISGLQFANRVGIKRLIAEGDSSLVVNQVNGLWAIKKDHLKDLCIQVNEEKKKFDFFSIDYIPRAENSRADQLANVAMDEKYSMGFEALDENCELDFISESEYFEEETEPDGMTFSSSAERFSTSTKIADDTDTDDIPMEIELPSAQESEIQLSPTRTYNLRFGGAAKGPIIGASAAILYDELSDETIWSGRYYSEGKDGAQFAAAYSGMVLGLRKALSLGVRNLIIEGSSEFVIKQMKGEWKVKSEVIKPYYLHAKDLCDNYFESVDFELIPASANKNVKELTQEAIVTKRSNLPGFVAEYS</sequence>
<dbReference type="GO" id="GO:0003676">
    <property type="term" value="F:nucleic acid binding"/>
    <property type="evidence" value="ECO:0007669"/>
    <property type="project" value="InterPro"/>
</dbReference>
<dbReference type="InterPro" id="IPR012337">
    <property type="entry name" value="RNaseH-like_sf"/>
</dbReference>
<dbReference type="SMART" id="SM00513">
    <property type="entry name" value="SAP"/>
    <property type="match status" value="1"/>
</dbReference>
<gene>
    <name evidence="4" type="ORF">CTEN210_10554</name>
</gene>